<dbReference type="GeneID" id="28770489"/>
<organism evidence="1 2">
    <name type="scientific">Paraphaeosphaeria sporulosa</name>
    <dbReference type="NCBI Taxonomy" id="1460663"/>
    <lineage>
        <taxon>Eukaryota</taxon>
        <taxon>Fungi</taxon>
        <taxon>Dikarya</taxon>
        <taxon>Ascomycota</taxon>
        <taxon>Pezizomycotina</taxon>
        <taxon>Dothideomycetes</taxon>
        <taxon>Pleosporomycetidae</taxon>
        <taxon>Pleosporales</taxon>
        <taxon>Massarineae</taxon>
        <taxon>Didymosphaeriaceae</taxon>
        <taxon>Paraphaeosphaeria</taxon>
    </lineage>
</organism>
<gene>
    <name evidence="1" type="ORF">CC84DRAFT_64935</name>
</gene>
<evidence type="ECO:0000313" key="2">
    <source>
        <dbReference type="Proteomes" id="UP000077069"/>
    </source>
</evidence>
<dbReference type="OrthoDB" id="3795966at2759"/>
<evidence type="ECO:0000313" key="1">
    <source>
        <dbReference type="EMBL" id="OAG12024.1"/>
    </source>
</evidence>
<dbReference type="EMBL" id="KV441548">
    <property type="protein sequence ID" value="OAG12024.1"/>
    <property type="molecule type" value="Genomic_DNA"/>
</dbReference>
<accession>A0A177CWT4</accession>
<protein>
    <submittedName>
        <fullName evidence="1">Uncharacterized protein</fullName>
    </submittedName>
</protein>
<dbReference type="RefSeq" id="XP_018042389.1">
    <property type="nucleotide sequence ID" value="XM_018187003.1"/>
</dbReference>
<dbReference type="Proteomes" id="UP000077069">
    <property type="component" value="Unassembled WGS sequence"/>
</dbReference>
<dbReference type="InParanoid" id="A0A177CWT4"/>
<reference evidence="1 2" key="1">
    <citation type="submission" date="2016-05" db="EMBL/GenBank/DDBJ databases">
        <title>Comparative analysis of secretome profiles of manganese(II)-oxidizing ascomycete fungi.</title>
        <authorList>
            <consortium name="DOE Joint Genome Institute"/>
            <person name="Zeiner C.A."/>
            <person name="Purvine S.O."/>
            <person name="Zink E.M."/>
            <person name="Wu S."/>
            <person name="Pasa-Tolic L."/>
            <person name="Chaput D.L."/>
            <person name="Haridas S."/>
            <person name="Grigoriev I.V."/>
            <person name="Santelli C.M."/>
            <person name="Hansel C.M."/>
        </authorList>
    </citation>
    <scope>NUCLEOTIDE SEQUENCE [LARGE SCALE GENOMIC DNA]</scope>
    <source>
        <strain evidence="1 2">AP3s5-JAC2a</strain>
    </source>
</reference>
<proteinExistence type="predicted"/>
<name>A0A177CWT4_9PLEO</name>
<keyword evidence="2" id="KW-1185">Reference proteome</keyword>
<sequence>MKVIDVGQIRTDDPKGTRFQVLRDNHSATTPSLCYRTLSSSANTYIHAPRLRDDSVCGCQSGVEGWKRRGGTRRVGAVLGGSVHA</sequence>
<dbReference type="AlphaFoldDB" id="A0A177CWT4"/>